<accession>A0AC61S9X4</accession>
<organism evidence="1 2">
    <name type="scientific">Candidatus Methanomarinus sp</name>
    <dbReference type="NCBI Taxonomy" id="3386244"/>
    <lineage>
        <taxon>Archaea</taxon>
        <taxon>Methanobacteriati</taxon>
        <taxon>Methanobacteriota</taxon>
        <taxon>Stenosarchaea group</taxon>
        <taxon>Methanomicrobia</taxon>
        <taxon>Methanosarcinales</taxon>
        <taxon>ANME-2 cluster</taxon>
        <taxon>Candidatus Methanocomedenaceae</taxon>
        <taxon>Candidatus Methanomarinus</taxon>
    </lineage>
</organism>
<reference evidence="1" key="1">
    <citation type="submission" date="2018-09" db="EMBL/GenBank/DDBJ databases">
        <title>A genomic encyclopedia of anaerobic methanotrophic archaea.</title>
        <authorList>
            <person name="Skennerton C.T."/>
            <person name="Chadwick G.L."/>
            <person name="Laso-Perez R."/>
            <person name="Leu A.O."/>
            <person name="Speth D.R."/>
            <person name="Yu H."/>
            <person name="Morgan-Lang C."/>
            <person name="Hatzenpichler R."/>
            <person name="Goudeau D."/>
            <person name="Malmstrom R."/>
            <person name="Woyke T."/>
            <person name="Hallam S."/>
            <person name="Tyson G.W."/>
            <person name="Wegener G."/>
            <person name="Boetius A."/>
            <person name="Orphan V.J."/>
        </authorList>
    </citation>
    <scope>NUCLEOTIDE SEQUENCE</scope>
    <source>
        <strain evidence="1">CONS3730D10UFb2</strain>
    </source>
</reference>
<dbReference type="EMBL" id="QYBA01000209">
    <property type="protein sequence ID" value="TKY91365.1"/>
    <property type="molecule type" value="Genomic_DNA"/>
</dbReference>
<proteinExistence type="predicted"/>
<comment type="caution">
    <text evidence="1">The sequence shown here is derived from an EMBL/GenBank/DDBJ whole genome shotgun (WGS) entry which is preliminary data.</text>
</comment>
<dbReference type="Proteomes" id="UP000315423">
    <property type="component" value="Unassembled WGS sequence"/>
</dbReference>
<evidence type="ECO:0000313" key="1">
    <source>
        <dbReference type="EMBL" id="TKY91365.1"/>
    </source>
</evidence>
<name>A0AC61S9X4_9EURY</name>
<gene>
    <name evidence="1" type="ORF">C5S46_06215</name>
</gene>
<protein>
    <submittedName>
        <fullName evidence="1">Uncharacterized protein</fullName>
    </submittedName>
</protein>
<evidence type="ECO:0000313" key="2">
    <source>
        <dbReference type="Proteomes" id="UP000315423"/>
    </source>
</evidence>
<sequence length="375" mass="42894">MEHMITDLNNSDIRELSEVYDRENRDSFISLYLDIDRPDSKFVERRKNTCESVLKGNKELSENFEKSIQMVEEHLNENDIEKGQQGLAIFASNINNFFKVYKLGMPLENLLIVDTSPYIRPLARLVDEYEPFGLVLLDSHRVKIYIVYSGIVGYQKEKPIDIINKHKKGGMSQARFQRIRKGAIDHFLKDISDDVEKLFLKEEVVRIIIAGPGNAKTMFNNILSPNIKSKVIDIIDMDFDEAEGRLISKAKKIALQDEKETSEKNMNILMDEILKNGLAVHGFRDTMDAAVNGQVELLFINKGYQIRGWICEKCQIVDSGLKDKCPYCGSRTSEVDVIEEIIEFAQRTDTTIEFVENDLRLAKLGGVGGLLRFKT</sequence>